<evidence type="ECO:0000256" key="1">
    <source>
        <dbReference type="SAM" id="Phobius"/>
    </source>
</evidence>
<accession>A0A317L023</accession>
<evidence type="ECO:0000313" key="3">
    <source>
        <dbReference type="Proteomes" id="UP000245624"/>
    </source>
</evidence>
<keyword evidence="1" id="KW-0472">Membrane</keyword>
<dbReference type="AlphaFoldDB" id="A0A317L023"/>
<proteinExistence type="predicted"/>
<feature type="transmembrane region" description="Helical" evidence="1">
    <location>
        <begin position="52"/>
        <end position="75"/>
    </location>
</feature>
<organism evidence="2 3">
    <name type="scientific">Gracilibacillus dipsosauri</name>
    <dbReference type="NCBI Taxonomy" id="178340"/>
    <lineage>
        <taxon>Bacteria</taxon>
        <taxon>Bacillati</taxon>
        <taxon>Bacillota</taxon>
        <taxon>Bacilli</taxon>
        <taxon>Bacillales</taxon>
        <taxon>Bacillaceae</taxon>
        <taxon>Gracilibacillus</taxon>
    </lineage>
</organism>
<dbReference type="OrthoDB" id="2968532at2"/>
<gene>
    <name evidence="2" type="ORF">DLJ74_12110</name>
</gene>
<protein>
    <submittedName>
        <fullName evidence="2">Uncharacterized protein</fullName>
    </submittedName>
</protein>
<evidence type="ECO:0000313" key="2">
    <source>
        <dbReference type="EMBL" id="PWU68168.1"/>
    </source>
</evidence>
<name>A0A317L023_9BACI</name>
<sequence>MKSMKKWRKISIKQVCLIIITFIAMVAIAFVLIRLANFLISDILELHGWLKIFSQFIAIILVIYPAKITFGSVLYHVNEDLSRKLAEET</sequence>
<keyword evidence="1" id="KW-0812">Transmembrane</keyword>
<dbReference type="RefSeq" id="WP_054787521.1">
    <property type="nucleotide sequence ID" value="NZ_JAJUIE010000020.1"/>
</dbReference>
<feature type="transmembrane region" description="Helical" evidence="1">
    <location>
        <begin position="12"/>
        <end position="40"/>
    </location>
</feature>
<keyword evidence="3" id="KW-1185">Reference proteome</keyword>
<reference evidence="2 3" key="1">
    <citation type="submission" date="2018-05" db="EMBL/GenBank/DDBJ databases">
        <title>Genomic analysis of Gracilibacillus dipsosauri DD1 reveals novel features of a salt-tolerant amylase.</title>
        <authorList>
            <person name="Deutch C.E."/>
            <person name="Yang S."/>
        </authorList>
    </citation>
    <scope>NUCLEOTIDE SEQUENCE [LARGE SCALE GENOMIC DNA]</scope>
    <source>
        <strain evidence="2 3">DD1</strain>
    </source>
</reference>
<dbReference type="Proteomes" id="UP000245624">
    <property type="component" value="Unassembled WGS sequence"/>
</dbReference>
<comment type="caution">
    <text evidence="2">The sequence shown here is derived from an EMBL/GenBank/DDBJ whole genome shotgun (WGS) entry which is preliminary data.</text>
</comment>
<keyword evidence="1" id="KW-1133">Transmembrane helix</keyword>
<dbReference type="EMBL" id="QGTD01000009">
    <property type="protein sequence ID" value="PWU68168.1"/>
    <property type="molecule type" value="Genomic_DNA"/>
</dbReference>